<evidence type="ECO:0000259" key="7">
    <source>
        <dbReference type="PROSITE" id="PS50110"/>
    </source>
</evidence>
<evidence type="ECO:0000256" key="5">
    <source>
        <dbReference type="SAM" id="Phobius"/>
    </source>
</evidence>
<dbReference type="CDD" id="cd00082">
    <property type="entry name" value="HisKA"/>
    <property type="match status" value="1"/>
</dbReference>
<dbReference type="SUPFAM" id="SSF52172">
    <property type="entry name" value="CheY-like"/>
    <property type="match status" value="1"/>
</dbReference>
<dbReference type="InterPro" id="IPR001789">
    <property type="entry name" value="Sig_transdc_resp-reg_receiver"/>
</dbReference>
<dbReference type="InterPro" id="IPR005467">
    <property type="entry name" value="His_kinase_dom"/>
</dbReference>
<accession>A0A6L6Q4F3</accession>
<dbReference type="Proteomes" id="UP000484015">
    <property type="component" value="Unassembled WGS sequence"/>
</dbReference>
<dbReference type="EMBL" id="WNLA01000014">
    <property type="protein sequence ID" value="MTW04181.1"/>
    <property type="molecule type" value="Genomic_DNA"/>
</dbReference>
<reference evidence="8 9" key="1">
    <citation type="submission" date="2019-11" db="EMBL/GenBank/DDBJ databases">
        <title>Type strains purchased from KCTC, JCM and DSMZ.</title>
        <authorList>
            <person name="Lu H."/>
        </authorList>
    </citation>
    <scope>NUCLEOTIDE SEQUENCE [LARGE SCALE GENOMIC DNA]</scope>
    <source>
        <strain evidence="8 9">KCTC 42409</strain>
    </source>
</reference>
<dbReference type="PROSITE" id="PS50109">
    <property type="entry name" value="HIS_KIN"/>
    <property type="match status" value="1"/>
</dbReference>
<dbReference type="PANTHER" id="PTHR43065">
    <property type="entry name" value="SENSOR HISTIDINE KINASE"/>
    <property type="match status" value="1"/>
</dbReference>
<dbReference type="Gene3D" id="3.30.565.10">
    <property type="entry name" value="Histidine kinase-like ATPase, C-terminal domain"/>
    <property type="match status" value="1"/>
</dbReference>
<feature type="transmembrane region" description="Helical" evidence="5">
    <location>
        <begin position="153"/>
        <end position="177"/>
    </location>
</feature>
<dbReference type="InterPro" id="IPR011006">
    <property type="entry name" value="CheY-like_superfamily"/>
</dbReference>
<dbReference type="Gene3D" id="3.40.50.2300">
    <property type="match status" value="1"/>
</dbReference>
<feature type="transmembrane region" description="Helical" evidence="5">
    <location>
        <begin position="249"/>
        <end position="270"/>
    </location>
</feature>
<feature type="transmembrane region" description="Helical" evidence="5">
    <location>
        <begin position="84"/>
        <end position="101"/>
    </location>
</feature>
<dbReference type="InterPro" id="IPR003661">
    <property type="entry name" value="HisK_dim/P_dom"/>
</dbReference>
<dbReference type="InterPro" id="IPR003594">
    <property type="entry name" value="HATPase_dom"/>
</dbReference>
<dbReference type="Pfam" id="PF02518">
    <property type="entry name" value="HATPase_c"/>
    <property type="match status" value="1"/>
</dbReference>
<dbReference type="Gene3D" id="1.10.287.130">
    <property type="match status" value="1"/>
</dbReference>
<evidence type="ECO:0000256" key="1">
    <source>
        <dbReference type="ARBA" id="ARBA00000085"/>
    </source>
</evidence>
<dbReference type="Pfam" id="PF17158">
    <property type="entry name" value="MASE4"/>
    <property type="match status" value="1"/>
</dbReference>
<dbReference type="PANTHER" id="PTHR43065:SF42">
    <property type="entry name" value="TWO-COMPONENT SENSOR PPRA"/>
    <property type="match status" value="1"/>
</dbReference>
<evidence type="ECO:0000259" key="6">
    <source>
        <dbReference type="PROSITE" id="PS50109"/>
    </source>
</evidence>
<comment type="catalytic activity">
    <reaction evidence="1">
        <text>ATP + protein L-histidine = ADP + protein N-phospho-L-histidine.</text>
        <dbReference type="EC" id="2.7.13.3"/>
    </reaction>
</comment>
<organism evidence="8 9">
    <name type="scientific">Pseudoduganella ginsengisoli</name>
    <dbReference type="NCBI Taxonomy" id="1462440"/>
    <lineage>
        <taxon>Bacteria</taxon>
        <taxon>Pseudomonadati</taxon>
        <taxon>Pseudomonadota</taxon>
        <taxon>Betaproteobacteria</taxon>
        <taxon>Burkholderiales</taxon>
        <taxon>Oxalobacteraceae</taxon>
        <taxon>Telluria group</taxon>
        <taxon>Pseudoduganella</taxon>
    </lineage>
</organism>
<feature type="transmembrane region" description="Helical" evidence="5">
    <location>
        <begin position="222"/>
        <end position="243"/>
    </location>
</feature>
<dbReference type="RefSeq" id="WP_155440543.1">
    <property type="nucleotide sequence ID" value="NZ_WNLA01000014.1"/>
</dbReference>
<dbReference type="OrthoDB" id="9177042at2"/>
<dbReference type="SMART" id="SM00448">
    <property type="entry name" value="REC"/>
    <property type="match status" value="1"/>
</dbReference>
<feature type="transmembrane region" description="Helical" evidence="5">
    <location>
        <begin position="53"/>
        <end position="72"/>
    </location>
</feature>
<feature type="transmembrane region" description="Helical" evidence="5">
    <location>
        <begin position="121"/>
        <end position="141"/>
    </location>
</feature>
<name>A0A6L6Q4F3_9BURK</name>
<dbReference type="PRINTS" id="PR00344">
    <property type="entry name" value="BCTRLSENSOR"/>
</dbReference>
<dbReference type="GO" id="GO:0000155">
    <property type="term" value="F:phosphorelay sensor kinase activity"/>
    <property type="evidence" value="ECO:0007669"/>
    <property type="project" value="InterPro"/>
</dbReference>
<evidence type="ECO:0000313" key="8">
    <source>
        <dbReference type="EMBL" id="MTW04181.1"/>
    </source>
</evidence>
<keyword evidence="3 4" id="KW-0597">Phosphoprotein</keyword>
<dbReference type="SMART" id="SM00387">
    <property type="entry name" value="HATPase_c"/>
    <property type="match status" value="1"/>
</dbReference>
<keyword evidence="5" id="KW-0472">Membrane</keyword>
<dbReference type="Pfam" id="PF00072">
    <property type="entry name" value="Response_reg"/>
    <property type="match status" value="1"/>
</dbReference>
<dbReference type="SUPFAM" id="SSF47384">
    <property type="entry name" value="Homodimeric domain of signal transducing histidine kinase"/>
    <property type="match status" value="1"/>
</dbReference>
<evidence type="ECO:0000313" key="9">
    <source>
        <dbReference type="Proteomes" id="UP000484015"/>
    </source>
</evidence>
<protein>
    <recommendedName>
        <fullName evidence="2">histidine kinase</fullName>
        <ecNumber evidence="2">2.7.13.3</ecNumber>
    </recommendedName>
</protein>
<dbReference type="InterPro" id="IPR036097">
    <property type="entry name" value="HisK_dim/P_sf"/>
</dbReference>
<feature type="domain" description="Histidine kinase" evidence="6">
    <location>
        <begin position="323"/>
        <end position="542"/>
    </location>
</feature>
<dbReference type="AlphaFoldDB" id="A0A6L6Q4F3"/>
<dbReference type="PROSITE" id="PS50110">
    <property type="entry name" value="RESPONSE_REGULATORY"/>
    <property type="match status" value="1"/>
</dbReference>
<sequence length="683" mass="73327">MNVLLQSGLLVHRAVSKRELGLLAAIFIGYLVLVAVLVPYAQVQGPKLPHISAIYAVGMVILHGLTALLLGFEFKSHPGRPLRLLAVAYAYSAAMACLHLLTFPGALLPDIALAGRTETVAWLYMAWQTGFVGLTVAAIARQARQPHESSPAAALRLAPAMYCAAAAVALLYAAAAYLPLPHYFLAGDRFMHLSNGITWAMAAVVAGGIAVLIWNRNTHVSLFSWLSVPLLAMLGGIVLSTLGGARYTAGWYAARASYVMGGTVVLVLLLERIARLQQTLVSSVASLARQTQYLQAEIQKREATEMMLVQAQKMEVVGQLAGGIAHDFNNFLQVVNMRIELLQHKLRGQNIDEDFSVIRRGVRRVQSLIQHLLSFSGRRSYQPKLVDLQRLLPDCVDFARATIGARIDVQLVVADGAPPILVNPSELEAAMLNLIVNARDAMPESGVVRVHASRLRLPPENPYQLPHGLYAELSVTDAGTGIPPDVLPHVFDPFFTTKQAGKGTGLGLAQVYGFANRQGGTARITSELGKGTTVQIILPAAAPGLGVHSDDTQPVTSSGRGGSVLVVDDNKAVADGSRALLEQLGYQVATAESADEALEMLVSGKFKPAIVLSDIVMPGSMDGIGLARQLRARYPRIRVLLATGFSRDDSEALQAEFHILSKPYSMRELQEGILAVQAKAVPV</sequence>
<feature type="modified residue" description="4-aspartylphosphate" evidence="4">
    <location>
        <position position="614"/>
    </location>
</feature>
<keyword evidence="5" id="KW-0812">Transmembrane</keyword>
<evidence type="ECO:0000256" key="2">
    <source>
        <dbReference type="ARBA" id="ARBA00012438"/>
    </source>
</evidence>
<gene>
    <name evidence="8" type="ORF">GM668_19040</name>
</gene>
<proteinExistence type="predicted"/>
<feature type="domain" description="Response regulatory" evidence="7">
    <location>
        <begin position="563"/>
        <end position="677"/>
    </location>
</feature>
<dbReference type="SUPFAM" id="SSF55874">
    <property type="entry name" value="ATPase domain of HSP90 chaperone/DNA topoisomerase II/histidine kinase"/>
    <property type="match status" value="1"/>
</dbReference>
<evidence type="ECO:0000256" key="3">
    <source>
        <dbReference type="ARBA" id="ARBA00022553"/>
    </source>
</evidence>
<keyword evidence="5" id="KW-1133">Transmembrane helix</keyword>
<dbReference type="EC" id="2.7.13.3" evidence="2"/>
<dbReference type="InterPro" id="IPR004358">
    <property type="entry name" value="Sig_transdc_His_kin-like_C"/>
</dbReference>
<comment type="caution">
    <text evidence="8">The sequence shown here is derived from an EMBL/GenBank/DDBJ whole genome shotgun (WGS) entry which is preliminary data.</text>
</comment>
<dbReference type="InterPro" id="IPR036890">
    <property type="entry name" value="HATPase_C_sf"/>
</dbReference>
<dbReference type="InterPro" id="IPR033424">
    <property type="entry name" value="MASE4"/>
</dbReference>
<feature type="transmembrane region" description="Helical" evidence="5">
    <location>
        <begin position="20"/>
        <end position="41"/>
    </location>
</feature>
<evidence type="ECO:0000256" key="4">
    <source>
        <dbReference type="PROSITE-ProRule" id="PRU00169"/>
    </source>
</evidence>
<feature type="transmembrane region" description="Helical" evidence="5">
    <location>
        <begin position="197"/>
        <end position="215"/>
    </location>
</feature>
<keyword evidence="9" id="KW-1185">Reference proteome</keyword>